<dbReference type="HOGENOM" id="CLU_026126_7_2_1"/>
<dbReference type="GO" id="GO:0004364">
    <property type="term" value="F:glutathione transferase activity"/>
    <property type="evidence" value="ECO:0007669"/>
    <property type="project" value="UniProtKB-EC"/>
</dbReference>
<feature type="domain" description="Glutaredoxin" evidence="5">
    <location>
        <begin position="37"/>
        <end position="99"/>
    </location>
</feature>
<evidence type="ECO:0000256" key="3">
    <source>
        <dbReference type="ARBA" id="ARBA00035808"/>
    </source>
</evidence>
<evidence type="ECO:0000313" key="7">
    <source>
        <dbReference type="Proteomes" id="UP000011958"/>
    </source>
</evidence>
<dbReference type="GeneID" id="19896857"/>
<evidence type="ECO:0000313" key="6">
    <source>
        <dbReference type="EMBL" id="EMR08330.1"/>
    </source>
</evidence>
<gene>
    <name evidence="6" type="ORF">PNEG_03170</name>
</gene>
<dbReference type="FunFam" id="3.40.30.10:FF:000026">
    <property type="entry name" value="Glutaredoxin 2"/>
    <property type="match status" value="1"/>
</dbReference>
<keyword evidence="7" id="KW-1185">Reference proteome</keyword>
<evidence type="ECO:0000259" key="5">
    <source>
        <dbReference type="Pfam" id="PF00462"/>
    </source>
</evidence>
<dbReference type="Gene3D" id="3.40.30.10">
    <property type="entry name" value="Glutaredoxin"/>
    <property type="match status" value="1"/>
</dbReference>
<accession>M7P3D2</accession>
<dbReference type="EMBL" id="AFWA02000010">
    <property type="protein sequence ID" value="EMR08330.1"/>
    <property type="molecule type" value="Genomic_DNA"/>
</dbReference>
<dbReference type="OrthoDB" id="418495at2759"/>
<protein>
    <submittedName>
        <fullName evidence="6">Glutaredoxin</fullName>
    </submittedName>
</protein>
<dbReference type="PANTHER" id="PTHR45694:SF18">
    <property type="entry name" value="GLUTAREDOXIN-1-RELATED"/>
    <property type="match status" value="1"/>
</dbReference>
<dbReference type="InterPro" id="IPR011899">
    <property type="entry name" value="Glutaredoxin_euk/vir"/>
</dbReference>
<dbReference type="GO" id="GO:0015038">
    <property type="term" value="F:glutathione disulfide oxidoreductase activity"/>
    <property type="evidence" value="ECO:0007669"/>
    <property type="project" value="EnsemblFungi"/>
</dbReference>
<name>M7P3D2_PNEMU</name>
<dbReference type="PROSITE" id="PS51354">
    <property type="entry name" value="GLUTAREDOXIN_2"/>
    <property type="match status" value="1"/>
</dbReference>
<dbReference type="InterPro" id="IPR002109">
    <property type="entry name" value="Glutaredoxin"/>
</dbReference>
<dbReference type="STRING" id="1069680.M7P3D2"/>
<dbReference type="InterPro" id="IPR014025">
    <property type="entry name" value="Glutaredoxin_subgr"/>
</dbReference>
<dbReference type="RefSeq" id="XP_007875233.1">
    <property type="nucleotide sequence ID" value="XM_007877042.2"/>
</dbReference>
<organism evidence="6 7">
    <name type="scientific">Pneumocystis murina (strain B123)</name>
    <name type="common">Mouse pneumocystis pneumonia agent</name>
    <name type="synonym">Pneumocystis carinii f. sp. muris</name>
    <dbReference type="NCBI Taxonomy" id="1069680"/>
    <lineage>
        <taxon>Eukaryota</taxon>
        <taxon>Fungi</taxon>
        <taxon>Dikarya</taxon>
        <taxon>Ascomycota</taxon>
        <taxon>Taphrinomycotina</taxon>
        <taxon>Pneumocystomycetes</taxon>
        <taxon>Pneumocystaceae</taxon>
        <taxon>Pneumocystis</taxon>
    </lineage>
</organism>
<dbReference type="VEuPathDB" id="FungiDB:PNEG_03170"/>
<evidence type="ECO:0000256" key="1">
    <source>
        <dbReference type="ARBA" id="ARBA00000217"/>
    </source>
</evidence>
<evidence type="ECO:0000256" key="2">
    <source>
        <dbReference type="ARBA" id="ARBA00023284"/>
    </source>
</evidence>
<comment type="catalytic activity">
    <reaction evidence="1">
        <text>2 glutathione + H2O2 = glutathione disulfide + 2 H2O</text>
        <dbReference type="Rhea" id="RHEA:16833"/>
        <dbReference type="ChEBI" id="CHEBI:15377"/>
        <dbReference type="ChEBI" id="CHEBI:16240"/>
        <dbReference type="ChEBI" id="CHEBI:57925"/>
        <dbReference type="ChEBI" id="CHEBI:58297"/>
        <dbReference type="EC" id="1.11.1.9"/>
    </reaction>
</comment>
<evidence type="ECO:0000256" key="4">
    <source>
        <dbReference type="ARBA" id="ARBA00047960"/>
    </source>
</evidence>
<dbReference type="PRINTS" id="PR00160">
    <property type="entry name" value="GLUTAREDOXIN"/>
</dbReference>
<sequence length="119" mass="13771">MFKFLFTLSRSIKPVNLLRMSEEVKKQVESLISEHHVMVFSKTYCSYCSNTKRILEEECIDFYALELDKIDNGNEIQGFLFEKTSQRTVPNIFIGGKHIGGNSDLEALRTKGELKLYLK</sequence>
<keyword evidence="2" id="KW-0676">Redox-active center</keyword>
<comment type="catalytic activity">
    <reaction evidence="3">
        <text>1-chloro-2,4-dinitrobenzene + glutathione = 2,4-dinitrophenyl-S-glutathione + chloride + H(+)</text>
        <dbReference type="Rhea" id="RHEA:51220"/>
        <dbReference type="ChEBI" id="CHEBI:15378"/>
        <dbReference type="ChEBI" id="CHEBI:17996"/>
        <dbReference type="ChEBI" id="CHEBI:34718"/>
        <dbReference type="ChEBI" id="CHEBI:57925"/>
        <dbReference type="ChEBI" id="CHEBI:133977"/>
        <dbReference type="EC" id="2.5.1.18"/>
    </reaction>
</comment>
<dbReference type="GO" id="GO:0034599">
    <property type="term" value="P:cellular response to oxidative stress"/>
    <property type="evidence" value="ECO:0007669"/>
    <property type="project" value="TreeGrafter"/>
</dbReference>
<dbReference type="PANTHER" id="PTHR45694">
    <property type="entry name" value="GLUTAREDOXIN 2"/>
    <property type="match status" value="1"/>
</dbReference>
<dbReference type="eggNOG" id="KOG1752">
    <property type="taxonomic scope" value="Eukaryota"/>
</dbReference>
<dbReference type="AlphaFoldDB" id="M7P3D2"/>
<dbReference type="GO" id="GO:0004602">
    <property type="term" value="F:glutathione peroxidase activity"/>
    <property type="evidence" value="ECO:0007669"/>
    <property type="project" value="UniProtKB-EC"/>
</dbReference>
<dbReference type="NCBIfam" id="TIGR02180">
    <property type="entry name" value="GRX_euk"/>
    <property type="match status" value="1"/>
</dbReference>
<dbReference type="GO" id="GO:0005829">
    <property type="term" value="C:cytosol"/>
    <property type="evidence" value="ECO:0007669"/>
    <property type="project" value="EnsemblFungi"/>
</dbReference>
<dbReference type="CDD" id="cd03419">
    <property type="entry name" value="GRX_GRXh_1_2_like"/>
    <property type="match status" value="1"/>
</dbReference>
<reference evidence="7" key="1">
    <citation type="journal article" date="2016" name="Nat. Commun.">
        <title>Genome analysis of three Pneumocystis species reveals adaptation mechanisms to life exclusively in mammalian hosts.</title>
        <authorList>
            <person name="Ma L."/>
            <person name="Chen Z."/>
            <person name="Huang D.W."/>
            <person name="Kutty G."/>
            <person name="Ishihara M."/>
            <person name="Wang H."/>
            <person name="Abouelleil A."/>
            <person name="Bishop L."/>
            <person name="Davey E."/>
            <person name="Deng R."/>
            <person name="Deng X."/>
            <person name="Fan L."/>
            <person name="Fantoni G."/>
            <person name="Fitzgerald M."/>
            <person name="Gogineni E."/>
            <person name="Goldberg J.M."/>
            <person name="Handley G."/>
            <person name="Hu X."/>
            <person name="Huber C."/>
            <person name="Jiao X."/>
            <person name="Jones K."/>
            <person name="Levin J.Z."/>
            <person name="Liu Y."/>
            <person name="Macdonald P."/>
            <person name="Melnikov A."/>
            <person name="Raley C."/>
            <person name="Sassi M."/>
            <person name="Sherman B.T."/>
            <person name="Song X."/>
            <person name="Sykes S."/>
            <person name="Tran B."/>
            <person name="Walsh L."/>
            <person name="Xia Y."/>
            <person name="Yang J."/>
            <person name="Young S."/>
            <person name="Zeng Q."/>
            <person name="Zheng X."/>
            <person name="Stephens R."/>
            <person name="Nusbaum C."/>
            <person name="Birren B.W."/>
            <person name="Azadi P."/>
            <person name="Lempicki R.A."/>
            <person name="Cuomo C.A."/>
            <person name="Kovacs J.A."/>
        </authorList>
    </citation>
    <scope>NUCLEOTIDE SEQUENCE [LARGE SCALE GENOMIC DNA]</scope>
    <source>
        <strain evidence="7">B123</strain>
    </source>
</reference>
<dbReference type="SUPFAM" id="SSF52833">
    <property type="entry name" value="Thioredoxin-like"/>
    <property type="match status" value="1"/>
</dbReference>
<dbReference type="Pfam" id="PF00462">
    <property type="entry name" value="Glutaredoxin"/>
    <property type="match status" value="1"/>
</dbReference>
<comment type="caution">
    <text evidence="6">The sequence shown here is derived from an EMBL/GenBank/DDBJ whole genome shotgun (WGS) entry which is preliminary data.</text>
</comment>
<dbReference type="OMA" id="YACYELD"/>
<comment type="catalytic activity">
    <reaction evidence="4">
        <text>RX + glutathione = an S-substituted glutathione + a halide anion + H(+)</text>
        <dbReference type="Rhea" id="RHEA:16437"/>
        <dbReference type="ChEBI" id="CHEBI:15378"/>
        <dbReference type="ChEBI" id="CHEBI:16042"/>
        <dbReference type="ChEBI" id="CHEBI:17792"/>
        <dbReference type="ChEBI" id="CHEBI:57925"/>
        <dbReference type="ChEBI" id="CHEBI:90779"/>
        <dbReference type="EC" id="2.5.1.18"/>
    </reaction>
</comment>
<dbReference type="InterPro" id="IPR036249">
    <property type="entry name" value="Thioredoxin-like_sf"/>
</dbReference>
<dbReference type="Proteomes" id="UP000011958">
    <property type="component" value="Unassembled WGS sequence"/>
</dbReference>
<proteinExistence type="predicted"/>